<accession>A0ABT0JSL2</accession>
<feature type="compositionally biased region" description="Pro residues" evidence="1">
    <location>
        <begin position="55"/>
        <end position="65"/>
    </location>
</feature>
<reference evidence="2 3" key="1">
    <citation type="submission" date="2022-04" db="EMBL/GenBank/DDBJ databases">
        <title>Genome diversity in the genus Frankia.</title>
        <authorList>
            <person name="Carlos-Shanley C."/>
            <person name="Hahn D."/>
        </authorList>
    </citation>
    <scope>NUCLEOTIDE SEQUENCE [LARGE SCALE GENOMIC DNA]</scope>
    <source>
        <strain evidence="2 3">Ag45/Mut15</strain>
    </source>
</reference>
<proteinExistence type="predicted"/>
<evidence type="ECO:0000313" key="3">
    <source>
        <dbReference type="Proteomes" id="UP001201873"/>
    </source>
</evidence>
<dbReference type="EMBL" id="JALKFT010000001">
    <property type="protein sequence ID" value="MCK9874446.1"/>
    <property type="molecule type" value="Genomic_DNA"/>
</dbReference>
<dbReference type="RefSeq" id="WP_248823096.1">
    <property type="nucleotide sequence ID" value="NZ_JALKFT010000001.1"/>
</dbReference>
<organism evidence="2 3">
    <name type="scientific">Frankia umida</name>
    <dbReference type="NCBI Taxonomy" id="573489"/>
    <lineage>
        <taxon>Bacteria</taxon>
        <taxon>Bacillati</taxon>
        <taxon>Actinomycetota</taxon>
        <taxon>Actinomycetes</taxon>
        <taxon>Frankiales</taxon>
        <taxon>Frankiaceae</taxon>
        <taxon>Frankia</taxon>
    </lineage>
</organism>
<dbReference type="Proteomes" id="UP001201873">
    <property type="component" value="Unassembled WGS sequence"/>
</dbReference>
<dbReference type="SUPFAM" id="SSF48452">
    <property type="entry name" value="TPR-like"/>
    <property type="match status" value="1"/>
</dbReference>
<keyword evidence="3" id="KW-1185">Reference proteome</keyword>
<dbReference type="InterPro" id="IPR011990">
    <property type="entry name" value="TPR-like_helical_dom_sf"/>
</dbReference>
<gene>
    <name evidence="2" type="ORF">MXD59_01375</name>
</gene>
<sequence>MPQSSGSSPDRGPERGIPGPAGRPGPHPVRSASGESILIPPARTPPDDCPEDYPVEPPPPPPPSCAAPARHPYALGFAAFARRSELAVPALLPVLNRRTRLAPAPRPVPGPATAGPLTAGNPVAGRLVAGPTVTGLRAPAQRSRRRRGYAGATMMTAMLAEGQIMEVSDVLAASPVDLALERAEDLLDDLLCAHERTPPAHILAQTVRLRRGLERLARRSVPGGDARRRDLLIGRVAVLGADAAFKLGDTVTARSLTTLGFQVGQALGDAALCGSAREVAAVAEFYAGRPEEALRLARDGLTRVDDGPVHVRLVCQVARALAALGDVRGAALSLDEAYDLADLVPPDQWGRPGPAFETCHPVLVPYHATTAMCLLGRPTAAEQHAELALPGLDALEVPGFRSVIRLDLAIALSRQGRLELDRVCTLASEAIEISWGRTVASVSIRADQLLTATRAHSEVRAVRRVALLVREWQRSAANQRPAPGAVTAPGHR</sequence>
<evidence type="ECO:0000256" key="1">
    <source>
        <dbReference type="SAM" id="MobiDB-lite"/>
    </source>
</evidence>
<dbReference type="Gene3D" id="1.25.40.10">
    <property type="entry name" value="Tetratricopeptide repeat domain"/>
    <property type="match status" value="1"/>
</dbReference>
<feature type="region of interest" description="Disordered" evidence="1">
    <location>
        <begin position="1"/>
        <end position="67"/>
    </location>
</feature>
<comment type="caution">
    <text evidence="2">The sequence shown here is derived from an EMBL/GenBank/DDBJ whole genome shotgun (WGS) entry which is preliminary data.</text>
</comment>
<protein>
    <submittedName>
        <fullName evidence="2">Uncharacterized protein</fullName>
    </submittedName>
</protein>
<evidence type="ECO:0000313" key="2">
    <source>
        <dbReference type="EMBL" id="MCK9874446.1"/>
    </source>
</evidence>
<name>A0ABT0JSL2_9ACTN</name>